<comment type="caution">
    <text evidence="4">The sequence shown here is derived from an EMBL/GenBank/DDBJ whole genome shotgun (WGS) entry which is preliminary data.</text>
</comment>
<feature type="compositionally biased region" description="Low complexity" evidence="1">
    <location>
        <begin position="501"/>
        <end position="513"/>
    </location>
</feature>
<dbReference type="GO" id="GO:0005085">
    <property type="term" value="F:guanyl-nucleotide exchange factor activity"/>
    <property type="evidence" value="ECO:0007669"/>
    <property type="project" value="InterPro"/>
</dbReference>
<dbReference type="GO" id="GO:0032012">
    <property type="term" value="P:regulation of ARF protein signal transduction"/>
    <property type="evidence" value="ECO:0007669"/>
    <property type="project" value="InterPro"/>
</dbReference>
<feature type="region of interest" description="Disordered" evidence="1">
    <location>
        <begin position="1049"/>
        <end position="1080"/>
    </location>
</feature>
<dbReference type="SUPFAM" id="SSF50729">
    <property type="entry name" value="PH domain-like"/>
    <property type="match status" value="1"/>
</dbReference>
<evidence type="ECO:0000259" key="2">
    <source>
        <dbReference type="PROSITE" id="PS50003"/>
    </source>
</evidence>
<sequence length="1539" mass="165256">MAPMAKGGRLSPIPDHRAPSPNQPSSSLATDAPRPSISSGRSFKRSQADFEAALLDPSSTIFLRASPTLDHAEPNANARDGIKAAGPSWGGDVDAPVPVEKRSYEDDLRGLARERDLTTPSGSPRGVSGGVGVIPPTPSPKKAVAEYMTPRRNGDRDRVRKMSHATTMSQDSGTSTMSPGRMSTVSASSAKKAQSLGIDAELNESQKMTEGSAKNKASHKRRSIFRSAGTASSPDLAHMARKGESPKHGTADRVRNDGHDRSGLPGKMTLPTRHAPPPPLPASHTVHHGLSSIANAGQPSQARPSPVNPRRTASRATAASGSGSEDGWDRISDLKRVETGSPERMATISERTPSRTQEQTSEGSKSLRNKAKGVFGRMFGAGSSKESTSSSRTPSSTNTRAPSVDQHRPPVPSIPPAHQPEPQSRRRESHPEKDSAQPLASVPPPQTGFDTKKVPIAETATPLQTTGTHSDPSPENGRQSITPTGRRPSDNLVSNLDKPLPSIDPSQISPIPSFREPNRSAPAHATLHRRQPAESNDERHSPDYVLRASPGPPASSTFSADVVGIFASIGQSDPSKELGLAPDSLCTRNRSFDVPAPSKNRFPVDLGRSASIDSPARQAGTEPVLSIPVAPRTSSLPINGSLQPASEEVPVSSRSRRLSSPSPSPRNLPAEDLTLKPSSSKVDYAFGGFHSGLGHGDQSGRSGRVSQDRGSQQLVNSDFGPKNELLDDTIRGPKSSDTAVTQTPSVRLVSAPRVGKESRSSEPPTLGEPVGQTSPTGRKTPGDDGRPDSAQPPSADDEDDDEEKGRRMACEFLDSDYSSVPLEKVAEFLGGPRKVNAVALRYYMLYFNMKGQTLVEAFRDLCAKLHLRAESQEIDRIIEGFSARYYDCNPTTVFGSPGVVHTVTAAMLMLNTDLHIADLSKHMSRPDFVRNALRAIEESSPRDGDDSASDAASGSNASLATAARAKPGITSAPSQRSASAPVVLSPRAPEEGERPATAAGPPTNGQARSSSTTVGSFAYSKQWESEAENALKDIYNQVKSDKILLPIGAASTPNSNRQSVVSLGSDSRGIPMRSPSGRANDRINVLRRGSVRATPGSTNNPYFSSDGRMSPSGSYATSIGDNGNFAASIGFASNLSHTVIREHEDEKDSIASGVSADTTDEDMDDDELALLGAPWAKEGMLWRRSGNEPVIKKTSKKDWKQFFAVVQRGEILLFTFGESSGGGSFGAVGGGNWLNNANAAGRFSLVHTTSNALKGGYARDRPHVFVIKLTNDEALYLQAGTDDLVTEWVQTCNYWSARRTRHPLQGGVSNVEYGWNRLSELSNYPNQSKEGAHSPEDDRASVMSGRSNLSRFNSTPYGRRSIGGTSADRMHIVDWRPPQPSLMPSPLDEENQLEALVSYSRALREELEQHRQLQEPMLKLFVPHTKNATKALANWNAKWKYLSAEVARYEAYVETLREAIALRVKKQGERKLEKSLARSMTSFHRRESADEIGRATAADSSNGLRNRREIPWGLAIGEDEGAMGGQADEEVQTPVPAMR</sequence>
<dbReference type="PANTHER" id="PTHR10663">
    <property type="entry name" value="GUANYL-NUCLEOTIDE EXCHANGE FACTOR"/>
    <property type="match status" value="1"/>
</dbReference>
<dbReference type="InterPro" id="IPR023394">
    <property type="entry name" value="Sec7_C_sf"/>
</dbReference>
<feature type="compositionally biased region" description="Polar residues" evidence="1">
    <location>
        <begin position="349"/>
        <end position="366"/>
    </location>
</feature>
<feature type="compositionally biased region" description="Polar residues" evidence="1">
    <location>
        <begin position="164"/>
        <end position="192"/>
    </location>
</feature>
<feature type="domain" description="SEC7" evidence="3">
    <location>
        <begin position="811"/>
        <end position="946"/>
    </location>
</feature>
<feature type="domain" description="PH" evidence="2">
    <location>
        <begin position="1174"/>
        <end position="1297"/>
    </location>
</feature>
<dbReference type="Pfam" id="PF01369">
    <property type="entry name" value="Sec7"/>
    <property type="match status" value="1"/>
</dbReference>
<reference evidence="4" key="1">
    <citation type="submission" date="2023-02" db="EMBL/GenBank/DDBJ databases">
        <title>Identification and recombinant expression of a fungal hydrolase from Papiliotrema laurentii that hydrolyzes apple cutin and clears colloidal polyester polyurethane.</title>
        <authorList>
            <consortium name="DOE Joint Genome Institute"/>
            <person name="Roman V.A."/>
            <person name="Bojanowski C."/>
            <person name="Crable B.R."/>
            <person name="Wagner D.N."/>
            <person name="Hung C.S."/>
            <person name="Nadeau L.J."/>
            <person name="Schratz L."/>
            <person name="Haridas S."/>
            <person name="Pangilinan J."/>
            <person name="Lipzen A."/>
            <person name="Na H."/>
            <person name="Yan M."/>
            <person name="Ng V."/>
            <person name="Grigoriev I.V."/>
            <person name="Spatafora J.W."/>
            <person name="Barlow D."/>
            <person name="Biffinger J."/>
            <person name="Kelley-Loughnane N."/>
            <person name="Varaljay V.A."/>
            <person name="Crookes-Goodson W.J."/>
        </authorList>
    </citation>
    <scope>NUCLEOTIDE SEQUENCE</scope>
    <source>
        <strain evidence="4">5307AH</strain>
    </source>
</reference>
<feature type="compositionally biased region" description="Polar residues" evidence="1">
    <location>
        <begin position="292"/>
        <end position="303"/>
    </location>
</feature>
<feature type="region of interest" description="Disordered" evidence="1">
    <location>
        <begin position="66"/>
        <end position="557"/>
    </location>
</feature>
<feature type="compositionally biased region" description="Low complexity" evidence="1">
    <location>
        <begin position="644"/>
        <end position="670"/>
    </location>
</feature>
<feature type="region of interest" description="Disordered" evidence="1">
    <location>
        <begin position="569"/>
        <end position="805"/>
    </location>
</feature>
<feature type="region of interest" description="Disordered" evidence="1">
    <location>
        <begin position="1"/>
        <end position="44"/>
    </location>
</feature>
<feature type="region of interest" description="Disordered" evidence="1">
    <location>
        <begin position="1324"/>
        <end position="1364"/>
    </location>
</feature>
<feature type="compositionally biased region" description="Basic and acidic residues" evidence="1">
    <location>
        <begin position="99"/>
        <end position="117"/>
    </location>
</feature>
<feature type="compositionally biased region" description="Polar residues" evidence="1">
    <location>
        <begin position="735"/>
        <end position="745"/>
    </location>
</feature>
<feature type="compositionally biased region" description="Basic and acidic residues" evidence="1">
    <location>
        <begin position="423"/>
        <end position="435"/>
    </location>
</feature>
<dbReference type="Proteomes" id="UP001182556">
    <property type="component" value="Unassembled WGS sequence"/>
</dbReference>
<dbReference type="InterPro" id="IPR000904">
    <property type="entry name" value="Sec7_dom"/>
</dbReference>
<dbReference type="InterPro" id="IPR035999">
    <property type="entry name" value="Sec7_dom_sf"/>
</dbReference>
<feature type="compositionally biased region" description="Polar residues" evidence="1">
    <location>
        <begin position="1003"/>
        <end position="1013"/>
    </location>
</feature>
<feature type="compositionally biased region" description="Basic and acidic residues" evidence="1">
    <location>
        <begin position="1330"/>
        <end position="1340"/>
    </location>
</feature>
<dbReference type="SMART" id="SM00233">
    <property type="entry name" value="PH"/>
    <property type="match status" value="1"/>
</dbReference>
<feature type="compositionally biased region" description="Basic and acidic residues" evidence="1">
    <location>
        <begin position="327"/>
        <end position="338"/>
    </location>
</feature>
<feature type="compositionally biased region" description="Polar residues" evidence="1">
    <location>
        <begin position="632"/>
        <end position="643"/>
    </location>
</feature>
<feature type="compositionally biased region" description="Acidic residues" evidence="1">
    <location>
        <begin position="1518"/>
        <end position="1531"/>
    </location>
</feature>
<dbReference type="PROSITE" id="PS50190">
    <property type="entry name" value="SEC7"/>
    <property type="match status" value="1"/>
</dbReference>
<proteinExistence type="predicted"/>
<feature type="compositionally biased region" description="Low complexity" evidence="1">
    <location>
        <begin position="310"/>
        <end position="323"/>
    </location>
</feature>
<organism evidence="4 5">
    <name type="scientific">Papiliotrema laurentii</name>
    <name type="common">Cryptococcus laurentii</name>
    <dbReference type="NCBI Taxonomy" id="5418"/>
    <lineage>
        <taxon>Eukaryota</taxon>
        <taxon>Fungi</taxon>
        <taxon>Dikarya</taxon>
        <taxon>Basidiomycota</taxon>
        <taxon>Agaricomycotina</taxon>
        <taxon>Tremellomycetes</taxon>
        <taxon>Tremellales</taxon>
        <taxon>Rhynchogastremaceae</taxon>
        <taxon>Papiliotrema</taxon>
    </lineage>
</organism>
<keyword evidence="5" id="KW-1185">Reference proteome</keyword>
<dbReference type="SUPFAM" id="SSF48425">
    <property type="entry name" value="Sec7 domain"/>
    <property type="match status" value="1"/>
</dbReference>
<feature type="compositionally biased region" description="Low complexity" evidence="1">
    <location>
        <begin position="383"/>
        <end position="403"/>
    </location>
</feature>
<dbReference type="InterPro" id="IPR041681">
    <property type="entry name" value="PH_9"/>
</dbReference>
<dbReference type="Gene3D" id="2.30.29.30">
    <property type="entry name" value="Pleckstrin-homology domain (PH domain)/Phosphotyrosine-binding domain (PTB)"/>
    <property type="match status" value="1"/>
</dbReference>
<dbReference type="SMART" id="SM00222">
    <property type="entry name" value="Sec7"/>
    <property type="match status" value="1"/>
</dbReference>
<accession>A0AAD9FUU6</accession>
<feature type="region of interest" description="Disordered" evidence="1">
    <location>
        <begin position="938"/>
        <end position="1013"/>
    </location>
</feature>
<evidence type="ECO:0000259" key="3">
    <source>
        <dbReference type="PROSITE" id="PS50190"/>
    </source>
</evidence>
<dbReference type="PANTHER" id="PTHR10663:SF373">
    <property type="entry name" value="PH AND SEC7 DOMAIN-CONTAINING PROTEIN C11E3.11C"/>
    <property type="match status" value="1"/>
</dbReference>
<feature type="compositionally biased region" description="Basic and acidic residues" evidence="1">
    <location>
        <begin position="241"/>
        <end position="262"/>
    </location>
</feature>
<feature type="compositionally biased region" description="Polar residues" evidence="1">
    <location>
        <begin position="1051"/>
        <end position="1065"/>
    </location>
</feature>
<evidence type="ECO:0008006" key="6">
    <source>
        <dbReference type="Google" id="ProtNLM"/>
    </source>
</evidence>
<dbReference type="Pfam" id="PF15410">
    <property type="entry name" value="PH_9"/>
    <property type="match status" value="1"/>
</dbReference>
<evidence type="ECO:0000256" key="1">
    <source>
        <dbReference type="SAM" id="MobiDB-lite"/>
    </source>
</evidence>
<feature type="region of interest" description="Disordered" evidence="1">
    <location>
        <begin position="1142"/>
        <end position="1161"/>
    </location>
</feature>
<feature type="compositionally biased region" description="Low complexity" evidence="1">
    <location>
        <begin position="949"/>
        <end position="958"/>
    </location>
</feature>
<dbReference type="PROSITE" id="PS50003">
    <property type="entry name" value="PH_DOMAIN"/>
    <property type="match status" value="1"/>
</dbReference>
<dbReference type="InterPro" id="IPR011993">
    <property type="entry name" value="PH-like_dom_sf"/>
</dbReference>
<feature type="compositionally biased region" description="Pro residues" evidence="1">
    <location>
        <begin position="409"/>
        <end position="419"/>
    </location>
</feature>
<gene>
    <name evidence="4" type="ORF">DB88DRAFT_482470</name>
</gene>
<name>A0AAD9FUU6_PAPLA</name>
<feature type="compositionally biased region" description="Polar residues" evidence="1">
    <location>
        <begin position="461"/>
        <end position="483"/>
    </location>
</feature>
<dbReference type="EMBL" id="JAODAN010000002">
    <property type="protein sequence ID" value="KAK1926614.1"/>
    <property type="molecule type" value="Genomic_DNA"/>
</dbReference>
<feature type="region of interest" description="Disordered" evidence="1">
    <location>
        <begin position="1518"/>
        <end position="1539"/>
    </location>
</feature>
<feature type="compositionally biased region" description="Polar residues" evidence="1">
    <location>
        <begin position="1344"/>
        <end position="1356"/>
    </location>
</feature>
<protein>
    <recommendedName>
        <fullName evidence="6">SEC7 domain-containing protein</fullName>
    </recommendedName>
</protein>
<evidence type="ECO:0000313" key="4">
    <source>
        <dbReference type="EMBL" id="KAK1926614.1"/>
    </source>
</evidence>
<evidence type="ECO:0000313" key="5">
    <source>
        <dbReference type="Proteomes" id="UP001182556"/>
    </source>
</evidence>
<dbReference type="Gene3D" id="1.10.1000.11">
    <property type="entry name" value="Arf Nucleotide-binding Site Opener,domain 2"/>
    <property type="match status" value="1"/>
</dbReference>
<feature type="compositionally biased region" description="Polar residues" evidence="1">
    <location>
        <begin position="699"/>
        <end position="716"/>
    </location>
</feature>
<dbReference type="InterPro" id="IPR001849">
    <property type="entry name" value="PH_domain"/>
</dbReference>